<dbReference type="Pfam" id="PF13581">
    <property type="entry name" value="HATPase_c_2"/>
    <property type="match status" value="1"/>
</dbReference>
<keyword evidence="4" id="KW-1185">Reference proteome</keyword>
<name>A0ABY5YW87_9ACTN</name>
<dbReference type="Gene3D" id="3.30.565.10">
    <property type="entry name" value="Histidine kinase-like ATPase, C-terminal domain"/>
    <property type="match status" value="1"/>
</dbReference>
<accession>A0ABY5YW87</accession>
<evidence type="ECO:0000256" key="1">
    <source>
        <dbReference type="ARBA" id="ARBA00022527"/>
    </source>
</evidence>
<keyword evidence="1" id="KW-0723">Serine/threonine-protein kinase</keyword>
<dbReference type="GO" id="GO:0005524">
    <property type="term" value="F:ATP binding"/>
    <property type="evidence" value="ECO:0007669"/>
    <property type="project" value="UniProtKB-KW"/>
</dbReference>
<evidence type="ECO:0000313" key="4">
    <source>
        <dbReference type="Proteomes" id="UP001058271"/>
    </source>
</evidence>
<dbReference type="PANTHER" id="PTHR35526:SF3">
    <property type="entry name" value="ANTI-SIGMA-F FACTOR RSBW"/>
    <property type="match status" value="1"/>
</dbReference>
<keyword evidence="3" id="KW-0067">ATP-binding</keyword>
<dbReference type="PANTHER" id="PTHR35526">
    <property type="entry name" value="ANTI-SIGMA-F FACTOR RSBW-RELATED"/>
    <property type="match status" value="1"/>
</dbReference>
<dbReference type="InterPro" id="IPR003594">
    <property type="entry name" value="HATPase_dom"/>
</dbReference>
<evidence type="ECO:0000259" key="2">
    <source>
        <dbReference type="Pfam" id="PF13581"/>
    </source>
</evidence>
<feature type="domain" description="Histidine kinase/HSP90-like ATPase" evidence="2">
    <location>
        <begin position="19"/>
        <end position="131"/>
    </location>
</feature>
<keyword evidence="3" id="KW-0547">Nucleotide-binding</keyword>
<dbReference type="CDD" id="cd16936">
    <property type="entry name" value="HATPase_RsbW-like"/>
    <property type="match status" value="1"/>
</dbReference>
<evidence type="ECO:0000313" key="3">
    <source>
        <dbReference type="EMBL" id="UWZ33999.1"/>
    </source>
</evidence>
<keyword evidence="1" id="KW-0808">Transferase</keyword>
<dbReference type="EMBL" id="CP073721">
    <property type="protein sequence ID" value="UWZ33999.1"/>
    <property type="molecule type" value="Genomic_DNA"/>
</dbReference>
<organism evidence="3 4">
    <name type="scientific">Dactylosporangium roseum</name>
    <dbReference type="NCBI Taxonomy" id="47989"/>
    <lineage>
        <taxon>Bacteria</taxon>
        <taxon>Bacillati</taxon>
        <taxon>Actinomycetota</taxon>
        <taxon>Actinomycetes</taxon>
        <taxon>Micromonosporales</taxon>
        <taxon>Micromonosporaceae</taxon>
        <taxon>Dactylosporangium</taxon>
    </lineage>
</organism>
<dbReference type="SUPFAM" id="SSF55874">
    <property type="entry name" value="ATPase domain of HSP90 chaperone/DNA topoisomerase II/histidine kinase"/>
    <property type="match status" value="1"/>
</dbReference>
<gene>
    <name evidence="3" type="ORF">Drose_22350</name>
</gene>
<dbReference type="InterPro" id="IPR036890">
    <property type="entry name" value="HATPase_C_sf"/>
</dbReference>
<sequence length="134" mass="14036">MANQSDVPPVTITMPPVAAEGVASIRRSVTDAAHRAGFPPDRADLFTVAVNEIVINAIEHGGGAATVTIVRQGPTVTVEVRDTGSGITGTRVPIHAPPVDQPNGRGLWLASRLCDELTFHPQPTGAMIRLRSTA</sequence>
<protein>
    <submittedName>
        <fullName evidence="3">ATP-binding protein</fullName>
    </submittedName>
</protein>
<keyword evidence="1" id="KW-0418">Kinase</keyword>
<proteinExistence type="predicted"/>
<dbReference type="Proteomes" id="UP001058271">
    <property type="component" value="Chromosome"/>
</dbReference>
<reference evidence="3" key="1">
    <citation type="submission" date="2021-04" db="EMBL/GenBank/DDBJ databases">
        <title>Biosynthetic gene clusters of Dactylosporangioum roseum.</title>
        <authorList>
            <person name="Hartkoorn R.C."/>
            <person name="Beaudoing E."/>
            <person name="Hot D."/>
            <person name="Moureu S."/>
        </authorList>
    </citation>
    <scope>NUCLEOTIDE SEQUENCE</scope>
    <source>
        <strain evidence="3">NRRL B-16295</strain>
    </source>
</reference>
<dbReference type="RefSeq" id="WP_260723286.1">
    <property type="nucleotide sequence ID" value="NZ_CP073721.1"/>
</dbReference>
<dbReference type="InterPro" id="IPR050267">
    <property type="entry name" value="Anti-sigma-factor_SerPK"/>
</dbReference>